<comment type="caution">
    <text evidence="1">The sequence shown here is derived from an EMBL/GenBank/DDBJ whole genome shotgun (WGS) entry which is preliminary data.</text>
</comment>
<organism evidence="1 2">
    <name type="scientific">Brachionus plicatilis</name>
    <name type="common">Marine rotifer</name>
    <name type="synonym">Brachionus muelleri</name>
    <dbReference type="NCBI Taxonomy" id="10195"/>
    <lineage>
        <taxon>Eukaryota</taxon>
        <taxon>Metazoa</taxon>
        <taxon>Spiralia</taxon>
        <taxon>Gnathifera</taxon>
        <taxon>Rotifera</taxon>
        <taxon>Eurotatoria</taxon>
        <taxon>Monogononta</taxon>
        <taxon>Pseudotrocha</taxon>
        <taxon>Ploima</taxon>
        <taxon>Brachionidae</taxon>
        <taxon>Brachionus</taxon>
    </lineage>
</organism>
<evidence type="ECO:0000313" key="1">
    <source>
        <dbReference type="EMBL" id="RNA36778.1"/>
    </source>
</evidence>
<gene>
    <name evidence="1" type="ORF">BpHYR1_034204</name>
</gene>
<evidence type="ECO:0000313" key="2">
    <source>
        <dbReference type="Proteomes" id="UP000276133"/>
    </source>
</evidence>
<dbReference type="AlphaFoldDB" id="A0A3M7SML5"/>
<sequence length="61" mass="6451">MVLNSVSFMLRGICPTNILIASGSGSLTLDSTCSPWLCSCGTTARLELAQDNEDDDVDELA</sequence>
<dbReference type="Proteomes" id="UP000276133">
    <property type="component" value="Unassembled WGS sequence"/>
</dbReference>
<accession>A0A3M7SML5</accession>
<name>A0A3M7SML5_BRAPC</name>
<proteinExistence type="predicted"/>
<reference evidence="1 2" key="1">
    <citation type="journal article" date="2018" name="Sci. Rep.">
        <title>Genomic signatures of local adaptation to the degree of environmental predictability in rotifers.</title>
        <authorList>
            <person name="Franch-Gras L."/>
            <person name="Hahn C."/>
            <person name="Garcia-Roger E.M."/>
            <person name="Carmona M.J."/>
            <person name="Serra M."/>
            <person name="Gomez A."/>
        </authorList>
    </citation>
    <scope>NUCLEOTIDE SEQUENCE [LARGE SCALE GENOMIC DNA]</scope>
    <source>
        <strain evidence="1">HYR1</strain>
    </source>
</reference>
<protein>
    <submittedName>
        <fullName evidence="1">Uncharacterized protein</fullName>
    </submittedName>
</protein>
<dbReference type="EMBL" id="REGN01001127">
    <property type="protein sequence ID" value="RNA36778.1"/>
    <property type="molecule type" value="Genomic_DNA"/>
</dbReference>
<keyword evidence="2" id="KW-1185">Reference proteome</keyword>